<feature type="domain" description="Fibronectin type-III" evidence="5">
    <location>
        <begin position="515"/>
        <end position="604"/>
    </location>
</feature>
<dbReference type="InterPro" id="IPR036116">
    <property type="entry name" value="FN3_sf"/>
</dbReference>
<evidence type="ECO:0000256" key="3">
    <source>
        <dbReference type="SAM" id="Phobius"/>
    </source>
</evidence>
<keyword evidence="3" id="KW-0472">Membrane</keyword>
<dbReference type="Pfam" id="PF00041">
    <property type="entry name" value="fn3"/>
    <property type="match status" value="5"/>
</dbReference>
<evidence type="ECO:0008006" key="8">
    <source>
        <dbReference type="Google" id="ProtNLM"/>
    </source>
</evidence>
<dbReference type="PANTHER" id="PTHR13817:SF155">
    <property type="entry name" value="IG-LIKE AND FIBRONECTIN TYPE-III DOMAIN-CONTAINING PROTEIN C25G4.10"/>
    <property type="match status" value="1"/>
</dbReference>
<sequence>MDETATQPLRVMEGDDALLTCVVRDVLDNTVLWKLDDRERHSKRILTAGENRVTADTRFDVLHDPVKPKDKKIKGNDVWVLAIKNVSVSDAGMYVCEVNSEPVVRSFHKLIVLSAQLQPPPKKNGTSSAGAGSSVESVDSSEEEGDYSVEEPSGSGLGTGTNGKNHNYTDCCVAANVTHSCLGFCSIQSILDGNTGQDPENCEADFPTIVKCMADGRNHVPCCMKEGVPDICQDVCRGEYTVITDNIKTHFSCSSYTEQTLACISRGIELLPGSPLEVSVDPLTDSSVDVLWKAPQSNGRTVIQYLVNITMLKSFDNRYDDVSRAMTRVNGSAATPAPTATLAHSVLVKVNKTDTSVTVHDLVPYTMYEVTVTAKNIHGTSLPSYAVRFLTLTAGTVKNKTAVKTPELPDIKSCCFNAGVRHKACLDKLCDPSESGTAEVTDLMICAPWASATFGCMANGIDHRPCCRARGLPPQCQQLCSGNLTQIDFSFFKCLKYMGDYTSCLMQGYGVLPSSPQRVKVSNVDTSFAIVSWNPPKKLSETVKHYNVYYGKVDEDYEVATKTQSPFVLDGLESETLYEVFVMAVNEHGEGNPSDRVVFMTLSKVEEDKIEESATAYNITSCCVEAGLNEVCMPLCSYDASMSSLKALASECGPELSKLLRCGAGGRNHGSCCARRGVPAACLPLCSGVIIESMIVTATTCVRYLGNIVQCFEEGTGKIPGPVVDLHATKITNSSVTLQWEVPIEGSNYTDFVVHCQRVDNTSTYETVLKLERQISTTNTSIEIKSLEKGQLYNIFVISRNQHGTSLPSSVLLINATNQDLNKEGQPGVTSPPHSLAVSGHSANSVTITWQPPELSHPSEQLLYRLYWKEHSESKFKVFETSVTYHMMDNLTPNTQYIAYIIAVSKKGPSLPSETLLAWTDPASPAFVEPPIVHPVNLVMEGSSMNILCIAMGNPMPTTSLYISGRLVRQQNTRHMVTVIHNVTRDMDHISCYADNGYGIPMQASRKITISHAPEITASGITMAALGEEVVLQCIVEAYPEPKMMFWRDPKGRVPVILSGKYEISTQAVKDEETKYSMKLTINKLLEKDEGDYFCHAENAFGASTQPVSVRIRNVAASSNVTQCCIEQNVTSNCMDACSYFLDIEAVASKPECLNEFDKLMKCAADGSDHRSCCAQNSVPRRCLDWCRGEPILNNKVCVLSYTKQIMTCFHEEREKLPGPPQNVRVNVIDSHTILVKWDLPTKNPHTVEIYRVFYKQVGNRNPLKVDTKDTEVQLKDLKDGIQYEAVVKAGNQFGTSALSETVRFTTSDKYITSSSSLEDGHNMGTTFGVITALLIVGALIGGAVWFARSRNLLGHKFGPNGVAFENPSYLREVNMDNIQSSQGGDNHISSNGTLNTPNWKNEQLHVPSMATEVPPTLYEELKLGSEGAGFKRLKP</sequence>
<dbReference type="Gene3D" id="2.60.40.10">
    <property type="entry name" value="Immunoglobulins"/>
    <property type="match status" value="8"/>
</dbReference>
<dbReference type="PROSITE" id="PS50853">
    <property type="entry name" value="FN3"/>
    <property type="match status" value="5"/>
</dbReference>
<feature type="domain" description="Ig-like" evidence="4">
    <location>
        <begin position="1014"/>
        <end position="1111"/>
    </location>
</feature>
<feature type="domain" description="Ig-like" evidence="4">
    <location>
        <begin position="1"/>
        <end position="106"/>
    </location>
</feature>
<feature type="transmembrane region" description="Helical" evidence="3">
    <location>
        <begin position="1328"/>
        <end position="1348"/>
    </location>
</feature>
<dbReference type="EMBL" id="OU963864">
    <property type="protein sequence ID" value="CAH0386692.1"/>
    <property type="molecule type" value="Genomic_DNA"/>
</dbReference>
<organism evidence="6 7">
    <name type="scientific">Bemisia tabaci</name>
    <name type="common">Sweetpotato whitefly</name>
    <name type="synonym">Aleurodes tabaci</name>
    <dbReference type="NCBI Taxonomy" id="7038"/>
    <lineage>
        <taxon>Eukaryota</taxon>
        <taxon>Metazoa</taxon>
        <taxon>Ecdysozoa</taxon>
        <taxon>Arthropoda</taxon>
        <taxon>Hexapoda</taxon>
        <taxon>Insecta</taxon>
        <taxon>Pterygota</taxon>
        <taxon>Neoptera</taxon>
        <taxon>Paraneoptera</taxon>
        <taxon>Hemiptera</taxon>
        <taxon>Sternorrhyncha</taxon>
        <taxon>Aleyrodoidea</taxon>
        <taxon>Aleyrodidae</taxon>
        <taxon>Aleyrodinae</taxon>
        <taxon>Bemisia</taxon>
    </lineage>
</organism>
<evidence type="ECO:0000256" key="2">
    <source>
        <dbReference type="SAM" id="MobiDB-lite"/>
    </source>
</evidence>
<proteinExistence type="predicted"/>
<evidence type="ECO:0000256" key="1">
    <source>
        <dbReference type="ARBA" id="ARBA00022737"/>
    </source>
</evidence>
<feature type="compositionally biased region" description="Low complexity" evidence="2">
    <location>
        <begin position="127"/>
        <end position="138"/>
    </location>
</feature>
<feature type="domain" description="Fibronectin type-III" evidence="5">
    <location>
        <begin position="1220"/>
        <end position="1310"/>
    </location>
</feature>
<dbReference type="InterPro" id="IPR036179">
    <property type="entry name" value="Ig-like_dom_sf"/>
</dbReference>
<evidence type="ECO:0000313" key="7">
    <source>
        <dbReference type="Proteomes" id="UP001152759"/>
    </source>
</evidence>
<evidence type="ECO:0000259" key="4">
    <source>
        <dbReference type="PROSITE" id="PS50835"/>
    </source>
</evidence>
<dbReference type="InterPro" id="IPR007110">
    <property type="entry name" value="Ig-like_dom"/>
</dbReference>
<keyword evidence="3" id="KW-0812">Transmembrane</keyword>
<dbReference type="Pfam" id="PF07686">
    <property type="entry name" value="V-set"/>
    <property type="match status" value="1"/>
</dbReference>
<evidence type="ECO:0000313" key="6">
    <source>
        <dbReference type="EMBL" id="CAH0386692.1"/>
    </source>
</evidence>
<feature type="compositionally biased region" description="Acidic residues" evidence="2">
    <location>
        <begin position="139"/>
        <end position="149"/>
    </location>
</feature>
<dbReference type="InterPro" id="IPR013783">
    <property type="entry name" value="Ig-like_fold"/>
</dbReference>
<dbReference type="PANTHER" id="PTHR13817">
    <property type="entry name" value="TITIN"/>
    <property type="match status" value="1"/>
</dbReference>
<dbReference type="SMART" id="SM00409">
    <property type="entry name" value="IG"/>
    <property type="match status" value="2"/>
</dbReference>
<dbReference type="SUPFAM" id="SSF49265">
    <property type="entry name" value="Fibronectin type III"/>
    <property type="match status" value="3"/>
</dbReference>
<dbReference type="InterPro" id="IPR003961">
    <property type="entry name" value="FN3_dom"/>
</dbReference>
<dbReference type="InterPro" id="IPR002602">
    <property type="entry name" value="DB"/>
</dbReference>
<feature type="region of interest" description="Disordered" evidence="2">
    <location>
        <begin position="118"/>
        <end position="160"/>
    </location>
</feature>
<dbReference type="InterPro" id="IPR003599">
    <property type="entry name" value="Ig_sub"/>
</dbReference>
<dbReference type="InterPro" id="IPR003598">
    <property type="entry name" value="Ig_sub2"/>
</dbReference>
<feature type="domain" description="Fibronectin type-III" evidence="5">
    <location>
        <begin position="722"/>
        <end position="820"/>
    </location>
</feature>
<dbReference type="SUPFAM" id="SSF48726">
    <property type="entry name" value="Immunoglobulin"/>
    <property type="match status" value="3"/>
</dbReference>
<dbReference type="CDD" id="cd00063">
    <property type="entry name" value="FN3"/>
    <property type="match status" value="5"/>
</dbReference>
<keyword evidence="7" id="KW-1185">Reference proteome</keyword>
<gene>
    <name evidence="6" type="ORF">BEMITA_LOCUS5773</name>
</gene>
<dbReference type="Pfam" id="PF13927">
    <property type="entry name" value="Ig_3"/>
    <property type="match status" value="1"/>
</dbReference>
<keyword evidence="1" id="KW-0677">Repeat</keyword>
<reference evidence="6" key="1">
    <citation type="submission" date="2021-12" db="EMBL/GenBank/DDBJ databases">
        <authorList>
            <person name="King R."/>
        </authorList>
    </citation>
    <scope>NUCLEOTIDE SEQUENCE</scope>
</reference>
<dbReference type="Proteomes" id="UP001152759">
    <property type="component" value="Chromosome 3"/>
</dbReference>
<name>A0A9P0F3I6_BEMTA</name>
<keyword evidence="3" id="KW-1133">Transmembrane helix</keyword>
<feature type="domain" description="Fibronectin type-III" evidence="5">
    <location>
        <begin position="832"/>
        <end position="923"/>
    </location>
</feature>
<accession>A0A9P0F3I6</accession>
<dbReference type="Pfam" id="PF01682">
    <property type="entry name" value="DB"/>
    <property type="match status" value="4"/>
</dbReference>
<dbReference type="SMART" id="SM00408">
    <property type="entry name" value="IGc2"/>
    <property type="match status" value="2"/>
</dbReference>
<dbReference type="SMART" id="SM00060">
    <property type="entry name" value="FN3"/>
    <property type="match status" value="5"/>
</dbReference>
<dbReference type="PROSITE" id="PS50835">
    <property type="entry name" value="IG_LIKE"/>
    <property type="match status" value="2"/>
</dbReference>
<evidence type="ECO:0000259" key="5">
    <source>
        <dbReference type="PROSITE" id="PS50853"/>
    </source>
</evidence>
<dbReference type="InterPro" id="IPR013106">
    <property type="entry name" value="Ig_V-set"/>
</dbReference>
<protein>
    <recommendedName>
        <fullName evidence="8">Ig-like and fibronectin type-III domain-containing protein C25G4.10</fullName>
    </recommendedName>
</protein>
<dbReference type="InterPro" id="IPR050964">
    <property type="entry name" value="Striated_Muscle_Regulatory"/>
</dbReference>
<feature type="domain" description="Fibronectin type-III" evidence="5">
    <location>
        <begin position="274"/>
        <end position="394"/>
    </location>
</feature>